<evidence type="ECO:0000313" key="3">
    <source>
        <dbReference type="Proteomes" id="UP000821866"/>
    </source>
</evidence>
<dbReference type="VEuPathDB" id="VectorBase:LOC119180675"/>
<protein>
    <recommendedName>
        <fullName evidence="4">NSFL1 cofactor p47</fullName>
    </recommendedName>
</protein>
<feature type="region of interest" description="Disordered" evidence="1">
    <location>
        <begin position="45"/>
        <end position="121"/>
    </location>
</feature>
<evidence type="ECO:0000256" key="1">
    <source>
        <dbReference type="SAM" id="MobiDB-lite"/>
    </source>
</evidence>
<dbReference type="SUPFAM" id="SSF46934">
    <property type="entry name" value="UBA-like"/>
    <property type="match status" value="1"/>
</dbReference>
<evidence type="ECO:0000313" key="2">
    <source>
        <dbReference type="EMBL" id="KAH8036083.1"/>
    </source>
</evidence>
<evidence type="ECO:0008006" key="4">
    <source>
        <dbReference type="Google" id="ProtNLM"/>
    </source>
</evidence>
<dbReference type="Pfam" id="PF14555">
    <property type="entry name" value="UBA_4"/>
    <property type="match status" value="1"/>
</dbReference>
<comment type="caution">
    <text evidence="2">The sequence shown here is derived from an EMBL/GenBank/DDBJ whole genome shotgun (WGS) entry which is preliminary data.</text>
</comment>
<dbReference type="GO" id="GO:0007030">
    <property type="term" value="P:Golgi organization"/>
    <property type="evidence" value="ECO:0007669"/>
    <property type="project" value="TreeGrafter"/>
</dbReference>
<feature type="compositionally biased region" description="Acidic residues" evidence="1">
    <location>
        <begin position="88"/>
        <end position="98"/>
    </location>
</feature>
<reference evidence="2" key="2">
    <citation type="submission" date="2021-09" db="EMBL/GenBank/DDBJ databases">
        <authorList>
            <person name="Jia N."/>
            <person name="Wang J."/>
            <person name="Shi W."/>
            <person name="Du L."/>
            <person name="Sun Y."/>
            <person name="Zhan W."/>
            <person name="Jiang J."/>
            <person name="Wang Q."/>
            <person name="Zhang B."/>
            <person name="Ji P."/>
            <person name="Sakyi L.B."/>
            <person name="Cui X."/>
            <person name="Yuan T."/>
            <person name="Jiang B."/>
            <person name="Yang W."/>
            <person name="Lam T.T.-Y."/>
            <person name="Chang Q."/>
            <person name="Ding S."/>
            <person name="Wang X."/>
            <person name="Zhu J."/>
            <person name="Ruan X."/>
            <person name="Zhao L."/>
            <person name="Wei J."/>
            <person name="Que T."/>
            <person name="Du C."/>
            <person name="Cheng J."/>
            <person name="Dai P."/>
            <person name="Han X."/>
            <person name="Huang E."/>
            <person name="Gao Y."/>
            <person name="Liu J."/>
            <person name="Shao H."/>
            <person name="Ye R."/>
            <person name="Li L."/>
            <person name="Wei W."/>
            <person name="Wang X."/>
            <person name="Wang C."/>
            <person name="Huo Q."/>
            <person name="Li W."/>
            <person name="Guo W."/>
            <person name="Chen H."/>
            <person name="Chen S."/>
            <person name="Zhou L."/>
            <person name="Zhou L."/>
            <person name="Ni X."/>
            <person name="Tian J."/>
            <person name="Zhou Y."/>
            <person name="Sheng Y."/>
            <person name="Liu T."/>
            <person name="Pan Y."/>
            <person name="Xia L."/>
            <person name="Li J."/>
            <person name="Zhao F."/>
            <person name="Cao W."/>
        </authorList>
    </citation>
    <scope>NUCLEOTIDE SEQUENCE</scope>
    <source>
        <strain evidence="2">Rmic-2018</strain>
        <tissue evidence="2">Larvae</tissue>
    </source>
</reference>
<dbReference type="GO" id="GO:0000045">
    <property type="term" value="P:autophagosome assembly"/>
    <property type="evidence" value="ECO:0007669"/>
    <property type="project" value="TreeGrafter"/>
</dbReference>
<dbReference type="Gene3D" id="1.10.8.10">
    <property type="entry name" value="DNA helicase RuvA subunit, C-terminal domain"/>
    <property type="match status" value="1"/>
</dbReference>
<dbReference type="Proteomes" id="UP000821866">
    <property type="component" value="Chromosome 11"/>
</dbReference>
<gene>
    <name evidence="2" type="ORF">HPB51_017739</name>
</gene>
<dbReference type="PANTHER" id="PTHR23333:SF20">
    <property type="entry name" value="NSFL1 COFACTOR P47"/>
    <property type="match status" value="1"/>
</dbReference>
<dbReference type="GO" id="GO:0005829">
    <property type="term" value="C:cytosol"/>
    <property type="evidence" value="ECO:0007669"/>
    <property type="project" value="TreeGrafter"/>
</dbReference>
<reference evidence="2" key="1">
    <citation type="journal article" date="2020" name="Cell">
        <title>Large-Scale Comparative Analyses of Tick Genomes Elucidate Their Genetic Diversity and Vector Capacities.</title>
        <authorList>
            <consortium name="Tick Genome and Microbiome Consortium (TIGMIC)"/>
            <person name="Jia N."/>
            <person name="Wang J."/>
            <person name="Shi W."/>
            <person name="Du L."/>
            <person name="Sun Y."/>
            <person name="Zhan W."/>
            <person name="Jiang J.F."/>
            <person name="Wang Q."/>
            <person name="Zhang B."/>
            <person name="Ji P."/>
            <person name="Bell-Sakyi L."/>
            <person name="Cui X.M."/>
            <person name="Yuan T.T."/>
            <person name="Jiang B.G."/>
            <person name="Yang W.F."/>
            <person name="Lam T.T."/>
            <person name="Chang Q.C."/>
            <person name="Ding S.J."/>
            <person name="Wang X.J."/>
            <person name="Zhu J.G."/>
            <person name="Ruan X.D."/>
            <person name="Zhao L."/>
            <person name="Wei J.T."/>
            <person name="Ye R.Z."/>
            <person name="Que T.C."/>
            <person name="Du C.H."/>
            <person name="Zhou Y.H."/>
            <person name="Cheng J.X."/>
            <person name="Dai P.F."/>
            <person name="Guo W.B."/>
            <person name="Han X.H."/>
            <person name="Huang E.J."/>
            <person name="Li L.F."/>
            <person name="Wei W."/>
            <person name="Gao Y.C."/>
            <person name="Liu J.Z."/>
            <person name="Shao H.Z."/>
            <person name="Wang X."/>
            <person name="Wang C.C."/>
            <person name="Yang T.C."/>
            <person name="Huo Q.B."/>
            <person name="Li W."/>
            <person name="Chen H.Y."/>
            <person name="Chen S.E."/>
            <person name="Zhou L.G."/>
            <person name="Ni X.B."/>
            <person name="Tian J.H."/>
            <person name="Sheng Y."/>
            <person name="Liu T."/>
            <person name="Pan Y.S."/>
            <person name="Xia L.Y."/>
            <person name="Li J."/>
            <person name="Zhao F."/>
            <person name="Cao W.C."/>
        </authorList>
    </citation>
    <scope>NUCLEOTIDE SEQUENCE</scope>
    <source>
        <strain evidence="2">Rmic-2018</strain>
    </source>
</reference>
<dbReference type="GO" id="GO:0031468">
    <property type="term" value="P:nuclear membrane reassembly"/>
    <property type="evidence" value="ECO:0007669"/>
    <property type="project" value="TreeGrafter"/>
</dbReference>
<dbReference type="GO" id="GO:0043161">
    <property type="term" value="P:proteasome-mediated ubiquitin-dependent protein catabolic process"/>
    <property type="evidence" value="ECO:0007669"/>
    <property type="project" value="TreeGrafter"/>
</dbReference>
<proteinExistence type="predicted"/>
<dbReference type="InterPro" id="IPR009060">
    <property type="entry name" value="UBA-like_sf"/>
</dbReference>
<keyword evidence="3" id="KW-1185">Reference proteome</keyword>
<organism evidence="2 3">
    <name type="scientific">Rhipicephalus microplus</name>
    <name type="common">Cattle tick</name>
    <name type="synonym">Boophilus microplus</name>
    <dbReference type="NCBI Taxonomy" id="6941"/>
    <lineage>
        <taxon>Eukaryota</taxon>
        <taxon>Metazoa</taxon>
        <taxon>Ecdysozoa</taxon>
        <taxon>Arthropoda</taxon>
        <taxon>Chelicerata</taxon>
        <taxon>Arachnida</taxon>
        <taxon>Acari</taxon>
        <taxon>Parasitiformes</taxon>
        <taxon>Ixodida</taxon>
        <taxon>Ixodoidea</taxon>
        <taxon>Ixodidae</taxon>
        <taxon>Rhipicephalinae</taxon>
        <taxon>Rhipicephalus</taxon>
        <taxon>Boophilus</taxon>
    </lineage>
</organism>
<dbReference type="PANTHER" id="PTHR23333">
    <property type="entry name" value="UBX DOMAIN CONTAINING PROTEIN"/>
    <property type="match status" value="1"/>
</dbReference>
<dbReference type="GO" id="GO:0061025">
    <property type="term" value="P:membrane fusion"/>
    <property type="evidence" value="ECO:0007669"/>
    <property type="project" value="TreeGrafter"/>
</dbReference>
<dbReference type="AlphaFoldDB" id="A0A9J6ENJ4"/>
<dbReference type="CDD" id="cd14348">
    <property type="entry name" value="UBA_p47"/>
    <property type="match status" value="1"/>
</dbReference>
<feature type="compositionally biased region" description="Pro residues" evidence="1">
    <location>
        <begin position="66"/>
        <end position="77"/>
    </location>
</feature>
<sequence length="137" mass="14735">MADSNEHSGMIAQFCGVTGADSSRAKLFLESAAWNLQLALASFYEDPDDGRDHQSSPELPPERPKSPVPASKPPSRPPARIRGLADLNNDDSANEEEGQAFYAGGSEHSGQQVLGPGKKPDKEHFVAEMFKAAKMLV</sequence>
<dbReference type="FunFam" id="1.10.8.10:FF:000020">
    <property type="entry name" value="NSFL1 (p97) cofactor (p47)"/>
    <property type="match status" value="1"/>
</dbReference>
<feature type="compositionally biased region" description="Basic and acidic residues" evidence="1">
    <location>
        <begin position="50"/>
        <end position="65"/>
    </location>
</feature>
<dbReference type="GO" id="GO:0005634">
    <property type="term" value="C:nucleus"/>
    <property type="evidence" value="ECO:0007669"/>
    <property type="project" value="TreeGrafter"/>
</dbReference>
<name>A0A9J6ENJ4_RHIMP</name>
<accession>A0A9J6ENJ4</accession>
<dbReference type="EMBL" id="JABSTU010000003">
    <property type="protein sequence ID" value="KAH8036083.1"/>
    <property type="molecule type" value="Genomic_DNA"/>
</dbReference>
<dbReference type="GO" id="GO:0043130">
    <property type="term" value="F:ubiquitin binding"/>
    <property type="evidence" value="ECO:0007669"/>
    <property type="project" value="TreeGrafter"/>
</dbReference>